<accession>A0ABW3H651</accession>
<dbReference type="EMBL" id="JBHTJG010000001">
    <property type="protein sequence ID" value="MFD0944872.1"/>
    <property type="molecule type" value="Genomic_DNA"/>
</dbReference>
<dbReference type="InterPro" id="IPR001727">
    <property type="entry name" value="GDT1-like"/>
</dbReference>
<feature type="transmembrane region" description="Helical" evidence="6">
    <location>
        <begin position="131"/>
        <end position="151"/>
    </location>
</feature>
<evidence type="ECO:0000313" key="8">
    <source>
        <dbReference type="Proteomes" id="UP001596977"/>
    </source>
</evidence>
<sequence length="187" mass="19195">MEALVPAFVAALLTQLGERPAMLAAILADRYGRPFLVTLGAVAAHAAGNLVAVLGAMAVAPLLNPDARMLMLAVALVVGGLGGIWPAKPPARMEKWRAGSLLTAFLGVLALAAGDRTQFLTFAIAVRGEPWFALAGAVAGTFAVTFVAAYLGELGWGRIPLRILRAVMALAMLVAGVVTGAGAFHLL</sequence>
<gene>
    <name evidence="7" type="ORF">ACFQ1E_00820</name>
</gene>
<comment type="similarity">
    <text evidence="2 6">Belongs to the GDT1 family.</text>
</comment>
<evidence type="ECO:0000256" key="4">
    <source>
        <dbReference type="ARBA" id="ARBA00022989"/>
    </source>
</evidence>
<organism evidence="7 8">
    <name type="scientific">Sphingomonas canadensis</name>
    <dbReference type="NCBI Taxonomy" id="1219257"/>
    <lineage>
        <taxon>Bacteria</taxon>
        <taxon>Pseudomonadati</taxon>
        <taxon>Pseudomonadota</taxon>
        <taxon>Alphaproteobacteria</taxon>
        <taxon>Sphingomonadales</taxon>
        <taxon>Sphingomonadaceae</taxon>
        <taxon>Sphingomonas</taxon>
    </lineage>
</organism>
<dbReference type="RefSeq" id="WP_264942847.1">
    <property type="nucleotide sequence ID" value="NZ_JAPDRA010000001.1"/>
</dbReference>
<proteinExistence type="inferred from homology"/>
<keyword evidence="4 6" id="KW-1133">Transmembrane helix</keyword>
<feature type="transmembrane region" description="Helical" evidence="6">
    <location>
        <begin position="35"/>
        <end position="63"/>
    </location>
</feature>
<evidence type="ECO:0000256" key="5">
    <source>
        <dbReference type="ARBA" id="ARBA00023136"/>
    </source>
</evidence>
<evidence type="ECO:0000256" key="3">
    <source>
        <dbReference type="ARBA" id="ARBA00022692"/>
    </source>
</evidence>
<feature type="transmembrane region" description="Helical" evidence="6">
    <location>
        <begin position="163"/>
        <end position="186"/>
    </location>
</feature>
<keyword evidence="5 6" id="KW-0472">Membrane</keyword>
<keyword evidence="8" id="KW-1185">Reference proteome</keyword>
<evidence type="ECO:0000256" key="2">
    <source>
        <dbReference type="ARBA" id="ARBA00009190"/>
    </source>
</evidence>
<protein>
    <recommendedName>
        <fullName evidence="6">GDT1 family protein</fullName>
    </recommendedName>
</protein>
<dbReference type="Pfam" id="PF01169">
    <property type="entry name" value="GDT1"/>
    <property type="match status" value="2"/>
</dbReference>
<name>A0ABW3H651_9SPHN</name>
<feature type="transmembrane region" description="Helical" evidence="6">
    <location>
        <begin position="99"/>
        <end position="119"/>
    </location>
</feature>
<comment type="subcellular location">
    <subcellularLocation>
        <location evidence="1 6">Membrane</location>
        <topology evidence="1 6">Multi-pass membrane protein</topology>
    </subcellularLocation>
</comment>
<evidence type="ECO:0000313" key="7">
    <source>
        <dbReference type="EMBL" id="MFD0944872.1"/>
    </source>
</evidence>
<reference evidence="8" key="1">
    <citation type="journal article" date="2019" name="Int. J. Syst. Evol. Microbiol.">
        <title>The Global Catalogue of Microorganisms (GCM) 10K type strain sequencing project: providing services to taxonomists for standard genome sequencing and annotation.</title>
        <authorList>
            <consortium name="The Broad Institute Genomics Platform"/>
            <consortium name="The Broad Institute Genome Sequencing Center for Infectious Disease"/>
            <person name="Wu L."/>
            <person name="Ma J."/>
        </authorList>
    </citation>
    <scope>NUCLEOTIDE SEQUENCE [LARGE SCALE GENOMIC DNA]</scope>
    <source>
        <strain evidence="8">CCUG 62982</strain>
    </source>
</reference>
<dbReference type="Proteomes" id="UP001596977">
    <property type="component" value="Unassembled WGS sequence"/>
</dbReference>
<comment type="caution">
    <text evidence="7">The sequence shown here is derived from an EMBL/GenBank/DDBJ whole genome shotgun (WGS) entry which is preliminary data.</text>
</comment>
<evidence type="ECO:0000256" key="1">
    <source>
        <dbReference type="ARBA" id="ARBA00004141"/>
    </source>
</evidence>
<feature type="transmembrane region" description="Helical" evidence="6">
    <location>
        <begin position="70"/>
        <end position="87"/>
    </location>
</feature>
<keyword evidence="3 6" id="KW-0812">Transmembrane</keyword>
<evidence type="ECO:0000256" key="6">
    <source>
        <dbReference type="RuleBase" id="RU365102"/>
    </source>
</evidence>